<feature type="non-terminal residue" evidence="2">
    <location>
        <position position="1"/>
    </location>
</feature>
<reference evidence="2 3" key="1">
    <citation type="submission" date="2017-02" db="EMBL/GenBank/DDBJ databases">
        <authorList>
            <person name="Peterson S.W."/>
        </authorList>
    </citation>
    <scope>NUCLEOTIDE SEQUENCE [LARGE SCALE GENOMIC DNA]</scope>
    <source>
        <strain evidence="2 3">ATCC 27749</strain>
    </source>
</reference>
<dbReference type="AlphaFoldDB" id="A0A1T4Y5T9"/>
<dbReference type="PANTHER" id="PTHR37836">
    <property type="entry name" value="LMO1036 PROTEIN"/>
    <property type="match status" value="1"/>
</dbReference>
<dbReference type="InterPro" id="IPR025277">
    <property type="entry name" value="Apiosidase-like_cat_dom"/>
</dbReference>
<dbReference type="RefSeq" id="WP_143402784.1">
    <property type="nucleotide sequence ID" value="NZ_FUYF01000040.1"/>
</dbReference>
<dbReference type="EMBL" id="FUYF01000040">
    <property type="protein sequence ID" value="SKA97204.1"/>
    <property type="molecule type" value="Genomic_DNA"/>
</dbReference>
<keyword evidence="3" id="KW-1185">Reference proteome</keyword>
<name>A0A1T4Y5T9_9FIRM</name>
<evidence type="ECO:0000259" key="1">
    <source>
        <dbReference type="Pfam" id="PF13204"/>
    </source>
</evidence>
<accession>A0A1T4Y5T9</accession>
<dbReference type="Pfam" id="PF13204">
    <property type="entry name" value="Apiosidase"/>
    <property type="match status" value="1"/>
</dbReference>
<dbReference type="PANTHER" id="PTHR37836:SF3">
    <property type="entry name" value="ENDOGLUCANASE"/>
    <property type="match status" value="1"/>
</dbReference>
<dbReference type="OrthoDB" id="59486at2"/>
<dbReference type="Gene3D" id="3.20.20.80">
    <property type="entry name" value="Glycosidases"/>
    <property type="match status" value="1"/>
</dbReference>
<protein>
    <recommendedName>
        <fullName evidence="1">Apiosidase-like catalytic domain-containing protein</fullName>
    </recommendedName>
</protein>
<evidence type="ECO:0000313" key="2">
    <source>
        <dbReference type="EMBL" id="SKA97204.1"/>
    </source>
</evidence>
<sequence length="234" mass="26219">KGWSDALPQELAENAALYLYQSGHNPAYQYTARTLAESFRTRIPQKPVLNSEPCYEQMGYSRLAYGRHRREDCRRILWTSLLSGACAGVTYGAHGVWNWYKPGMPENPVSGEGFLQAPLCTDALGLPGAEDFAFARQLCERWGRWDFTPCPEVLLAYREEVPAARSGVRTVLYLPTAAPLPLADTLSVQKIYFIDLETRKTLPAHCLYKAGVLHLEQAPCYRDALLIIEGESSC</sequence>
<evidence type="ECO:0000313" key="3">
    <source>
        <dbReference type="Proteomes" id="UP000190286"/>
    </source>
</evidence>
<dbReference type="STRING" id="745368.SAMN02745178_02782"/>
<dbReference type="Proteomes" id="UP000190286">
    <property type="component" value="Unassembled WGS sequence"/>
</dbReference>
<gene>
    <name evidence="2" type="ORF">SAMN02745178_02782</name>
</gene>
<dbReference type="GeneID" id="93339202"/>
<feature type="domain" description="Apiosidase-like catalytic" evidence="1">
    <location>
        <begin position="14"/>
        <end position="141"/>
    </location>
</feature>
<proteinExistence type="predicted"/>
<organism evidence="2 3">
    <name type="scientific">Gemmiger formicilis</name>
    <dbReference type="NCBI Taxonomy" id="745368"/>
    <lineage>
        <taxon>Bacteria</taxon>
        <taxon>Bacillati</taxon>
        <taxon>Bacillota</taxon>
        <taxon>Clostridia</taxon>
        <taxon>Eubacteriales</taxon>
        <taxon>Gemmiger</taxon>
    </lineage>
</organism>